<evidence type="ECO:0000259" key="1">
    <source>
        <dbReference type="Pfam" id="PF00391"/>
    </source>
</evidence>
<keyword evidence="3" id="KW-1185">Reference proteome</keyword>
<dbReference type="InterPro" id="IPR008279">
    <property type="entry name" value="PEP-util_enz_mobile_dom"/>
</dbReference>
<dbReference type="Proteomes" id="UP000550401">
    <property type="component" value="Unassembled WGS sequence"/>
</dbReference>
<protein>
    <recommendedName>
        <fullName evidence="1">PEP-utilising enzyme mobile domain-containing protein</fullName>
    </recommendedName>
</protein>
<dbReference type="AlphaFoldDB" id="A0A839EY27"/>
<evidence type="ECO:0000313" key="2">
    <source>
        <dbReference type="EMBL" id="MBA8887543.1"/>
    </source>
</evidence>
<dbReference type="Gene3D" id="3.30.1490.20">
    <property type="entry name" value="ATP-grasp fold, A domain"/>
    <property type="match status" value="1"/>
</dbReference>
<accession>A0A839EY27</accession>
<dbReference type="GO" id="GO:0005524">
    <property type="term" value="F:ATP binding"/>
    <property type="evidence" value="ECO:0007669"/>
    <property type="project" value="InterPro"/>
</dbReference>
<dbReference type="SUPFAM" id="SSF56059">
    <property type="entry name" value="Glutathione synthetase ATP-binding domain-like"/>
    <property type="match status" value="1"/>
</dbReference>
<dbReference type="EMBL" id="JACGXL010000002">
    <property type="protein sequence ID" value="MBA8887543.1"/>
    <property type="molecule type" value="Genomic_DNA"/>
</dbReference>
<evidence type="ECO:0000313" key="3">
    <source>
        <dbReference type="Proteomes" id="UP000550401"/>
    </source>
</evidence>
<dbReference type="SUPFAM" id="SSF52009">
    <property type="entry name" value="Phosphohistidine domain"/>
    <property type="match status" value="1"/>
</dbReference>
<comment type="caution">
    <text evidence="2">The sequence shown here is derived from an EMBL/GenBank/DDBJ whole genome shotgun (WGS) entry which is preliminary data.</text>
</comment>
<dbReference type="InterPro" id="IPR036637">
    <property type="entry name" value="Phosphohistidine_dom_sf"/>
</dbReference>
<name>A0A839EY27_9GAMM</name>
<reference evidence="2 3" key="1">
    <citation type="submission" date="2020-07" db="EMBL/GenBank/DDBJ databases">
        <title>Genomic Encyclopedia of Type Strains, Phase IV (KMG-V): Genome sequencing to study the core and pangenomes of soil and plant-associated prokaryotes.</title>
        <authorList>
            <person name="Whitman W."/>
        </authorList>
    </citation>
    <scope>NUCLEOTIDE SEQUENCE [LARGE SCALE GENOMIC DNA]</scope>
    <source>
        <strain evidence="2 3">RH2WT43</strain>
    </source>
</reference>
<dbReference type="InterPro" id="IPR013815">
    <property type="entry name" value="ATP_grasp_subdomain_1"/>
</dbReference>
<dbReference type="Pfam" id="PF00391">
    <property type="entry name" value="PEP-utilizers"/>
    <property type="match status" value="1"/>
</dbReference>
<dbReference type="Gene3D" id="3.50.30.10">
    <property type="entry name" value="Phosphohistidine domain"/>
    <property type="match status" value="1"/>
</dbReference>
<proteinExistence type="predicted"/>
<sequence>MQATADTRDAADAIRWRGKRAMLEWLRPRTRRSLVADGIGVARTSWRSARGETLDTIARRFAGARIAVRSDAADEDAAGGSDAGRHRSVLAVDAADGDAVARAIDAVFASYARSDPRDEVFVQLQVAPVRHACVAFTHALPDAAPYYAVSIAAGPRTDAVTRGDADVDTWYVARDRAAAVTLPRAVRDCLDALREVEAITGMQPCEIELALDVGGSAWLLQARALACPRHDAHATTTARHAVESALAREVAPPLLGMMPDWNPAELLGEHPRPLARTLFDRLVTRRAWSIGRAALGHAGGGRDLLRFHAGRPYVDVRTSFHSLLPASLDADLGARLVDAACARLRAQPHLHDKVEFEVMPAALHFGFDAWFAARYAGAFAAVDVAALACALREPMRRALDRSRTARLHASFERDLRLQAPPAHDGALARWLGRLELRTAARFAEAARQAFMLEAMMRSAVEHGLLDAAILRQLRSGATAGRVGDGDDDHVRAGTFEIAAPTRREWRLVAAAPALAGPAPPPRAPVATRLAAALRGLGVEADAHALCAHYVDVLRTREFGKFALARAVSLGLDALGERARICGIARDDAGWLELDALLDPFADPHHLHAAVAAARRRHAVEAGVRMPLLIDGTRLDVVHHAAGQPNYVGHGRIHGRVARIEATTHPASVPLRSIVAIASADPGYDWIFQRQPRALLTAFGGPNSHMAIRCAAAGVPALLGVGPDAFRRIGGGATLAIDFEARTWMKG</sequence>
<gene>
    <name evidence="2" type="ORF">FHW12_001757</name>
</gene>
<dbReference type="RefSeq" id="WP_182530602.1">
    <property type="nucleotide sequence ID" value="NZ_JACGXL010000002.1"/>
</dbReference>
<dbReference type="GO" id="GO:0016772">
    <property type="term" value="F:transferase activity, transferring phosphorus-containing groups"/>
    <property type="evidence" value="ECO:0007669"/>
    <property type="project" value="InterPro"/>
</dbReference>
<organism evidence="2 3">
    <name type="scientific">Dokdonella fugitiva</name>
    <dbReference type="NCBI Taxonomy" id="328517"/>
    <lineage>
        <taxon>Bacteria</taxon>
        <taxon>Pseudomonadati</taxon>
        <taxon>Pseudomonadota</taxon>
        <taxon>Gammaproteobacteria</taxon>
        <taxon>Lysobacterales</taxon>
        <taxon>Rhodanobacteraceae</taxon>
        <taxon>Dokdonella</taxon>
    </lineage>
</organism>
<feature type="domain" description="PEP-utilising enzyme mobile" evidence="1">
    <location>
        <begin position="672"/>
        <end position="737"/>
    </location>
</feature>